<dbReference type="EMBL" id="JAKVTV010000001">
    <property type="protein sequence ID" value="MCH4821752.1"/>
    <property type="molecule type" value="Genomic_DNA"/>
</dbReference>
<keyword evidence="1" id="KW-1133">Transmembrane helix</keyword>
<accession>A0A9X1V000</accession>
<gene>
    <name evidence="3" type="ORF">ML462_01080</name>
</gene>
<evidence type="ECO:0000259" key="2">
    <source>
        <dbReference type="PROSITE" id="PS50234"/>
    </source>
</evidence>
<dbReference type="AlphaFoldDB" id="A0A9X1V000"/>
<keyword evidence="4" id="KW-1185">Reference proteome</keyword>
<feature type="domain" description="VWFA" evidence="2">
    <location>
        <begin position="98"/>
        <end position="280"/>
    </location>
</feature>
<evidence type="ECO:0000256" key="1">
    <source>
        <dbReference type="SAM" id="Phobius"/>
    </source>
</evidence>
<comment type="caution">
    <text evidence="3">The sequence shown here is derived from an EMBL/GenBank/DDBJ whole genome shotgun (WGS) entry which is preliminary data.</text>
</comment>
<evidence type="ECO:0000313" key="3">
    <source>
        <dbReference type="EMBL" id="MCH4821752.1"/>
    </source>
</evidence>
<dbReference type="InterPro" id="IPR002035">
    <property type="entry name" value="VWF_A"/>
</dbReference>
<organism evidence="3 4">
    <name type="scientific">Christiangramia lutea</name>
    <dbReference type="NCBI Taxonomy" id="1607951"/>
    <lineage>
        <taxon>Bacteria</taxon>
        <taxon>Pseudomonadati</taxon>
        <taxon>Bacteroidota</taxon>
        <taxon>Flavobacteriia</taxon>
        <taxon>Flavobacteriales</taxon>
        <taxon>Flavobacteriaceae</taxon>
        <taxon>Christiangramia</taxon>
    </lineage>
</organism>
<keyword evidence="1" id="KW-0472">Membrane</keyword>
<dbReference type="PROSITE" id="PS50234">
    <property type="entry name" value="VWFA"/>
    <property type="match status" value="1"/>
</dbReference>
<dbReference type="PANTHER" id="PTHR22550:SF18">
    <property type="entry name" value="VWFA DOMAIN-CONTAINING PROTEIN"/>
    <property type="match status" value="1"/>
</dbReference>
<dbReference type="SUPFAM" id="SSF53300">
    <property type="entry name" value="vWA-like"/>
    <property type="match status" value="1"/>
</dbReference>
<proteinExistence type="predicted"/>
<dbReference type="Pfam" id="PF00092">
    <property type="entry name" value="VWA"/>
    <property type="match status" value="1"/>
</dbReference>
<feature type="transmembrane region" description="Helical" evidence="1">
    <location>
        <begin position="300"/>
        <end position="323"/>
    </location>
</feature>
<name>A0A9X1V000_9FLAO</name>
<sequence length="335" mass="38112">MPENFEIAYPWVFVLLPIPLLVYWLFPAIRIKSSTLLLSNYQKAISYSGEKPKSAAEIKKRSIFFWIWFGIIWIAIISSLSSPQIVGKPELQVKTSRNFLITADISFSMATKDWMMEGEKVRRWDAVKSVMHDFIKKREGDRMGLIFFASSAYIQAPFTPELETVDQLLEEADVGMAGQMTYIGKAITKGIEIFEKDSLESKVMLLITDGVDGGSDILPLDAADLARKDSVVVHTIGIGEPGESGSDLDEETLEEIAELTGGQYFRAKDKERLEEIYTELDKLEPIEFEEKEYRPVRLLYPYPLALAIGMLMLYFLISMILNLERLIIRKEAKNV</sequence>
<dbReference type="Gene3D" id="3.40.50.410">
    <property type="entry name" value="von Willebrand factor, type A domain"/>
    <property type="match status" value="1"/>
</dbReference>
<keyword evidence="1" id="KW-0812">Transmembrane</keyword>
<dbReference type="SMART" id="SM00327">
    <property type="entry name" value="VWA"/>
    <property type="match status" value="1"/>
</dbReference>
<reference evidence="3" key="1">
    <citation type="submission" date="2022-03" db="EMBL/GenBank/DDBJ databases">
        <title>Gramella crocea sp. nov., isolated from activated sludge of a seafood processing plant.</title>
        <authorList>
            <person name="Zhang X."/>
        </authorList>
    </citation>
    <scope>NUCLEOTIDE SEQUENCE</scope>
    <source>
        <strain evidence="3">YJ019</strain>
    </source>
</reference>
<evidence type="ECO:0000313" key="4">
    <source>
        <dbReference type="Proteomes" id="UP001139226"/>
    </source>
</evidence>
<dbReference type="PANTHER" id="PTHR22550">
    <property type="entry name" value="SPORE GERMINATION PROTEIN"/>
    <property type="match status" value="1"/>
</dbReference>
<dbReference type="RefSeq" id="WP_240711882.1">
    <property type="nucleotide sequence ID" value="NZ_JAKVTV010000001.1"/>
</dbReference>
<dbReference type="Proteomes" id="UP001139226">
    <property type="component" value="Unassembled WGS sequence"/>
</dbReference>
<dbReference type="InterPro" id="IPR050768">
    <property type="entry name" value="UPF0353/GerABKA_families"/>
</dbReference>
<feature type="transmembrane region" description="Helical" evidence="1">
    <location>
        <begin position="7"/>
        <end position="26"/>
    </location>
</feature>
<feature type="transmembrane region" description="Helical" evidence="1">
    <location>
        <begin position="63"/>
        <end position="81"/>
    </location>
</feature>
<protein>
    <submittedName>
        <fullName evidence="3">VWA domain-containing protein</fullName>
    </submittedName>
</protein>
<dbReference type="InterPro" id="IPR036465">
    <property type="entry name" value="vWFA_dom_sf"/>
</dbReference>